<dbReference type="Proteomes" id="UP000280434">
    <property type="component" value="Unassembled WGS sequence"/>
</dbReference>
<protein>
    <submittedName>
        <fullName evidence="6">AraC family transcriptional regulator</fullName>
    </submittedName>
</protein>
<dbReference type="OrthoDB" id="3631840at2"/>
<evidence type="ECO:0000256" key="3">
    <source>
        <dbReference type="ARBA" id="ARBA00023159"/>
    </source>
</evidence>
<dbReference type="PROSITE" id="PS01124">
    <property type="entry name" value="HTH_ARAC_FAMILY_2"/>
    <property type="match status" value="1"/>
</dbReference>
<sequence>MNAPLFRDRARYWRSPLLPGADMVTAEYRDHTFAPHWHDAYAVPVIEAGAEAYTYRGERQVAETGTVPVINPGEIHTGSRAIETGWRYRVTYVPVDFIQSLANELAGRTQPMPWFPVQAIRDPDLARRVLLAHRLLEAEDDPLAAETALVDALSTLIARHAQQQPESVRLAADSPRIATMKARLATDLTEPISLTALAQEVGLSTFHAARLFTRETGLAPHAWRNQLRLQRALAPLRAGVPVTEVAAASGFTDQSHFTRHFRRMFGVPPGRWQAS</sequence>
<dbReference type="Pfam" id="PF02311">
    <property type="entry name" value="AraC_binding"/>
    <property type="match status" value="1"/>
</dbReference>
<dbReference type="PRINTS" id="PR00032">
    <property type="entry name" value="HTHARAC"/>
</dbReference>
<proteinExistence type="predicted"/>
<reference evidence="6 7" key="1">
    <citation type="submission" date="2018-10" db="EMBL/GenBank/DDBJ databases">
        <title>Paraburkholderia sp. 7MK8-2, isolated from soil.</title>
        <authorList>
            <person name="Gao Z.-H."/>
            <person name="Qiu L.-H."/>
        </authorList>
    </citation>
    <scope>NUCLEOTIDE SEQUENCE [LARGE SCALE GENOMIC DNA]</scope>
    <source>
        <strain evidence="6 7">7MK8-2</strain>
    </source>
</reference>
<dbReference type="GO" id="GO:0043565">
    <property type="term" value="F:sequence-specific DNA binding"/>
    <property type="evidence" value="ECO:0007669"/>
    <property type="project" value="InterPro"/>
</dbReference>
<comment type="caution">
    <text evidence="6">The sequence shown here is derived from an EMBL/GenBank/DDBJ whole genome shotgun (WGS) entry which is preliminary data.</text>
</comment>
<dbReference type="RefSeq" id="WP_121274735.1">
    <property type="nucleotide sequence ID" value="NZ_RBZV01000001.1"/>
</dbReference>
<evidence type="ECO:0000256" key="2">
    <source>
        <dbReference type="ARBA" id="ARBA00023125"/>
    </source>
</evidence>
<dbReference type="InterPro" id="IPR003313">
    <property type="entry name" value="AraC-bd"/>
</dbReference>
<gene>
    <name evidence="6" type="ORF">D7S89_00195</name>
</gene>
<dbReference type="Pfam" id="PF12833">
    <property type="entry name" value="HTH_18"/>
    <property type="match status" value="1"/>
</dbReference>
<keyword evidence="1" id="KW-0805">Transcription regulation</keyword>
<evidence type="ECO:0000313" key="7">
    <source>
        <dbReference type="Proteomes" id="UP000280434"/>
    </source>
</evidence>
<evidence type="ECO:0000259" key="5">
    <source>
        <dbReference type="PROSITE" id="PS01124"/>
    </source>
</evidence>
<keyword evidence="4" id="KW-0804">Transcription</keyword>
<evidence type="ECO:0000256" key="1">
    <source>
        <dbReference type="ARBA" id="ARBA00023015"/>
    </source>
</evidence>
<dbReference type="PANTHER" id="PTHR46796">
    <property type="entry name" value="HTH-TYPE TRANSCRIPTIONAL ACTIVATOR RHAS-RELATED"/>
    <property type="match status" value="1"/>
</dbReference>
<dbReference type="InterPro" id="IPR020449">
    <property type="entry name" value="Tscrpt_reg_AraC-type_HTH"/>
</dbReference>
<dbReference type="SUPFAM" id="SSF46689">
    <property type="entry name" value="Homeodomain-like"/>
    <property type="match status" value="2"/>
</dbReference>
<dbReference type="InterPro" id="IPR018062">
    <property type="entry name" value="HTH_AraC-typ_CS"/>
</dbReference>
<dbReference type="InterPro" id="IPR050204">
    <property type="entry name" value="AraC_XylS_family_regulators"/>
</dbReference>
<evidence type="ECO:0000256" key="4">
    <source>
        <dbReference type="ARBA" id="ARBA00023163"/>
    </source>
</evidence>
<dbReference type="EMBL" id="RBZV01000001">
    <property type="protein sequence ID" value="RKP52023.1"/>
    <property type="molecule type" value="Genomic_DNA"/>
</dbReference>
<accession>A0A494XWQ6</accession>
<feature type="domain" description="HTH araC/xylS-type" evidence="5">
    <location>
        <begin position="178"/>
        <end position="275"/>
    </location>
</feature>
<dbReference type="SMART" id="SM00342">
    <property type="entry name" value="HTH_ARAC"/>
    <property type="match status" value="1"/>
</dbReference>
<keyword evidence="2" id="KW-0238">DNA-binding</keyword>
<dbReference type="SUPFAM" id="SSF51215">
    <property type="entry name" value="Regulatory protein AraC"/>
    <property type="match status" value="1"/>
</dbReference>
<organism evidence="6 7">
    <name type="scientific">Trinickia fusca</name>
    <dbReference type="NCBI Taxonomy" id="2419777"/>
    <lineage>
        <taxon>Bacteria</taxon>
        <taxon>Pseudomonadati</taxon>
        <taxon>Pseudomonadota</taxon>
        <taxon>Betaproteobacteria</taxon>
        <taxon>Burkholderiales</taxon>
        <taxon>Burkholderiaceae</taxon>
        <taxon>Trinickia</taxon>
    </lineage>
</organism>
<dbReference type="InterPro" id="IPR009057">
    <property type="entry name" value="Homeodomain-like_sf"/>
</dbReference>
<name>A0A494XWQ6_9BURK</name>
<dbReference type="Gene3D" id="1.10.10.60">
    <property type="entry name" value="Homeodomain-like"/>
    <property type="match status" value="2"/>
</dbReference>
<dbReference type="PROSITE" id="PS00041">
    <property type="entry name" value="HTH_ARAC_FAMILY_1"/>
    <property type="match status" value="1"/>
</dbReference>
<dbReference type="InterPro" id="IPR037923">
    <property type="entry name" value="HTH-like"/>
</dbReference>
<evidence type="ECO:0000313" key="6">
    <source>
        <dbReference type="EMBL" id="RKP52023.1"/>
    </source>
</evidence>
<dbReference type="InterPro" id="IPR018060">
    <property type="entry name" value="HTH_AraC"/>
</dbReference>
<keyword evidence="3" id="KW-0010">Activator</keyword>
<dbReference type="GO" id="GO:0003700">
    <property type="term" value="F:DNA-binding transcription factor activity"/>
    <property type="evidence" value="ECO:0007669"/>
    <property type="project" value="InterPro"/>
</dbReference>
<keyword evidence="7" id="KW-1185">Reference proteome</keyword>
<dbReference type="PANTHER" id="PTHR46796:SF2">
    <property type="entry name" value="TRANSCRIPTIONAL REGULATORY PROTEIN"/>
    <property type="match status" value="1"/>
</dbReference>
<dbReference type="AlphaFoldDB" id="A0A494XWQ6"/>